<evidence type="ECO:0000313" key="3">
    <source>
        <dbReference type="Proteomes" id="UP001232750"/>
    </source>
</evidence>
<feature type="transmembrane region" description="Helical" evidence="1">
    <location>
        <begin position="235"/>
        <end position="255"/>
    </location>
</feature>
<protein>
    <submittedName>
        <fullName evidence="2">Dimethyl sulfoxide reductase anchor subunit</fullName>
        <ecNumber evidence="2">1.8.5.3</ecNumber>
    </submittedName>
</protein>
<feature type="transmembrane region" description="Helical" evidence="1">
    <location>
        <begin position="140"/>
        <end position="161"/>
    </location>
</feature>
<name>A0ABT7DNQ4_9ACTN</name>
<gene>
    <name evidence="2" type="ORF">QNJ86_10220</name>
</gene>
<keyword evidence="1" id="KW-0472">Membrane</keyword>
<feature type="transmembrane region" description="Helical" evidence="1">
    <location>
        <begin position="173"/>
        <end position="197"/>
    </location>
</feature>
<feature type="transmembrane region" description="Helical" evidence="1">
    <location>
        <begin position="85"/>
        <end position="102"/>
    </location>
</feature>
<dbReference type="InterPro" id="IPR007059">
    <property type="entry name" value="DmsC"/>
</dbReference>
<dbReference type="Proteomes" id="UP001232750">
    <property type="component" value="Unassembled WGS sequence"/>
</dbReference>
<dbReference type="EC" id="1.8.5.3" evidence="2"/>
<keyword evidence="3" id="KW-1185">Reference proteome</keyword>
<dbReference type="Gene3D" id="1.20.1630.10">
    <property type="entry name" value="Formate dehydrogenase/DMSO reductase domain"/>
    <property type="match status" value="1"/>
</dbReference>
<dbReference type="RefSeq" id="WP_283832522.1">
    <property type="nucleotide sequence ID" value="NZ_JASJEU010000020.1"/>
</dbReference>
<organism evidence="2 3">
    <name type="scientific">Gordonibacter faecis</name>
    <dbReference type="NCBI Taxonomy" id="3047475"/>
    <lineage>
        <taxon>Bacteria</taxon>
        <taxon>Bacillati</taxon>
        <taxon>Actinomycetota</taxon>
        <taxon>Coriobacteriia</taxon>
        <taxon>Eggerthellales</taxon>
        <taxon>Eggerthellaceae</taxon>
        <taxon>Gordonibacter</taxon>
    </lineage>
</organism>
<keyword evidence="2" id="KW-0560">Oxidoreductase</keyword>
<sequence length="258" mass="27043">MISEFPLFLFTTLGGLAAGAYVVYAFLPSDLSGEGEANAKRPWLFPLACLVLLGVGLLGVLGHLGRPERFLLALANPTSMIAEEAYWSIAFGLLVLVDLVFLARKGTSPRVVRILAALCGFVLMCIMGWAYFTAYGNPAWAAWPTLPLFVIGDLAMGAALAGLFKGERYRKAVFAVAAAVLALLAAASMVAVSMQFAATGHDITPFTVAVVLAVASAAVTLLARANKLSVPAASGLTFICIFAGVVVARYTFYAASVL</sequence>
<dbReference type="PANTHER" id="PTHR38095">
    <property type="entry name" value="ANAEROBIC DIMETHYL SULFOXIDE REDUCTASE CHAIN YNFH"/>
    <property type="match status" value="1"/>
</dbReference>
<dbReference type="PANTHER" id="PTHR38095:SF2">
    <property type="entry name" value="ANAEROBIC DIMETHYL SULFOXIDE REDUCTASE CHAIN C"/>
    <property type="match status" value="1"/>
</dbReference>
<evidence type="ECO:0000313" key="2">
    <source>
        <dbReference type="EMBL" id="MDJ1651175.1"/>
    </source>
</evidence>
<accession>A0ABT7DNQ4</accession>
<feature type="transmembrane region" description="Helical" evidence="1">
    <location>
        <begin position="43"/>
        <end position="65"/>
    </location>
</feature>
<comment type="caution">
    <text evidence="2">The sequence shown here is derived from an EMBL/GenBank/DDBJ whole genome shotgun (WGS) entry which is preliminary data.</text>
</comment>
<dbReference type="GO" id="GO:0016491">
    <property type="term" value="F:oxidoreductase activity"/>
    <property type="evidence" value="ECO:0007669"/>
    <property type="project" value="UniProtKB-KW"/>
</dbReference>
<reference evidence="2 3" key="1">
    <citation type="submission" date="2023-05" db="EMBL/GenBank/DDBJ databases">
        <title>Gordonibacter KGMB12511T sp. nov., isolated from faeces of healthy Korean.</title>
        <authorList>
            <person name="Kim H.S."/>
            <person name="Kim J.-S."/>
            <person name="Suh M.K."/>
            <person name="Eom M.K."/>
            <person name="Do H.E."/>
            <person name="Lee J.-S."/>
        </authorList>
    </citation>
    <scope>NUCLEOTIDE SEQUENCE [LARGE SCALE GENOMIC DNA]</scope>
    <source>
        <strain evidence="2 3">KGMB12511</strain>
    </source>
</reference>
<dbReference type="Pfam" id="PF04976">
    <property type="entry name" value="DmsC"/>
    <property type="match status" value="1"/>
</dbReference>
<keyword evidence="1" id="KW-0812">Transmembrane</keyword>
<feature type="transmembrane region" description="Helical" evidence="1">
    <location>
        <begin position="114"/>
        <end position="134"/>
    </location>
</feature>
<dbReference type="EMBL" id="JASJEU010000020">
    <property type="protein sequence ID" value="MDJ1651175.1"/>
    <property type="molecule type" value="Genomic_DNA"/>
</dbReference>
<feature type="transmembrane region" description="Helical" evidence="1">
    <location>
        <begin position="6"/>
        <end position="27"/>
    </location>
</feature>
<feature type="transmembrane region" description="Helical" evidence="1">
    <location>
        <begin position="203"/>
        <end position="223"/>
    </location>
</feature>
<proteinExistence type="predicted"/>
<keyword evidence="1" id="KW-1133">Transmembrane helix</keyword>
<evidence type="ECO:0000256" key="1">
    <source>
        <dbReference type="SAM" id="Phobius"/>
    </source>
</evidence>